<dbReference type="Gene3D" id="1.25.40.10">
    <property type="entry name" value="Tetratricopeptide repeat domain"/>
    <property type="match status" value="1"/>
</dbReference>
<dbReference type="OrthoDB" id="4332031at2"/>
<dbReference type="InterPro" id="IPR011990">
    <property type="entry name" value="TPR-like_helical_dom_sf"/>
</dbReference>
<dbReference type="Proteomes" id="UP000067448">
    <property type="component" value="Unassembled WGS sequence"/>
</dbReference>
<evidence type="ECO:0008006" key="3">
    <source>
        <dbReference type="Google" id="ProtNLM"/>
    </source>
</evidence>
<dbReference type="EMBL" id="BCMM01000030">
    <property type="protein sequence ID" value="GAQ65402.1"/>
    <property type="molecule type" value="Genomic_DNA"/>
</dbReference>
<dbReference type="AlphaFoldDB" id="A0A100JTI3"/>
<protein>
    <recommendedName>
        <fullName evidence="3">55.5 kDa and 49.5 kDa sporulation proteins</fullName>
    </recommendedName>
</protein>
<reference evidence="2" key="3">
    <citation type="submission" date="2016-02" db="EMBL/GenBank/DDBJ databases">
        <title>Draft genome of pathogenic Streptomyces sp. in Japan.</title>
        <authorList>
            <person name="Tomihama T."/>
            <person name="Ikenaga M."/>
            <person name="Sakai M."/>
            <person name="Okubo T."/>
            <person name="Ikeda S."/>
        </authorList>
    </citation>
    <scope>NUCLEOTIDE SEQUENCE [LARGE SCALE GENOMIC DNA]</scope>
    <source>
        <strain evidence="2">S58</strain>
    </source>
</reference>
<reference evidence="1 2" key="2">
    <citation type="journal article" date="2016" name="Genome Announc.">
        <title>Draft Genome Sequences of Streptomyces scabiei S58, Streptomyces turgidiscabies T45, and Streptomyces acidiscabies a10, the Pathogens of Potato Common Scab, Isolated in Japan.</title>
        <authorList>
            <person name="Tomihama T."/>
            <person name="Nishi Y."/>
            <person name="Sakai M."/>
            <person name="Ikenaga M."/>
            <person name="Okubo T."/>
            <person name="Ikeda S."/>
        </authorList>
    </citation>
    <scope>NUCLEOTIDE SEQUENCE [LARGE SCALE GENOMIC DNA]</scope>
    <source>
        <strain evidence="1 2">S58</strain>
    </source>
</reference>
<accession>A0A100JTI3</accession>
<reference evidence="2" key="1">
    <citation type="submission" date="2015-11" db="EMBL/GenBank/DDBJ databases">
        <authorList>
            <consortium name="Cross-ministerial Strategic Innovation Promotion Program (SIP) consortium"/>
            <person name="Tomihama T."/>
            <person name="Ikenaga M."/>
            <person name="Sakai M."/>
            <person name="Okubo T."/>
            <person name="Ikeda S."/>
        </authorList>
    </citation>
    <scope>NUCLEOTIDE SEQUENCE [LARGE SCALE GENOMIC DNA]</scope>
    <source>
        <strain evidence="2">S58</strain>
    </source>
</reference>
<organism evidence="1 2">
    <name type="scientific">Streptomyces scabiei</name>
    <dbReference type="NCBI Taxonomy" id="1930"/>
    <lineage>
        <taxon>Bacteria</taxon>
        <taxon>Bacillati</taxon>
        <taxon>Actinomycetota</taxon>
        <taxon>Actinomycetes</taxon>
        <taxon>Kitasatosporales</taxon>
        <taxon>Streptomycetaceae</taxon>
        <taxon>Streptomyces</taxon>
    </lineage>
</organism>
<evidence type="ECO:0000313" key="2">
    <source>
        <dbReference type="Proteomes" id="UP000067448"/>
    </source>
</evidence>
<gene>
    <name evidence="1" type="ORF">SsS58_05811</name>
</gene>
<dbReference type="SUPFAM" id="SSF48452">
    <property type="entry name" value="TPR-like"/>
    <property type="match status" value="1"/>
</dbReference>
<sequence length="408" mass="44286">MRTHGIVVRELTSLVNTEVEKLTGHPGTVHERHIYKLLEGKHRSPNGLLRAALERATGLPVAELGFLPRGSKTRSPSPAPEDDPLYRRTFMAAATAAGAALTAPSARQRRLGSADVDRMNAKLAAVVSMDNKYGGTQELQAHAAALADETVHLQNTHISSARIRSELYGVAAAFTASAMWAAIDGRRLSEAEPYLNQAVTLAGLANNKYVLFRVWGHAGIMYRHLGRPADAIAAAEAARATSITRTDPVYASLAMARLATFHADIGDERSALRAIDLAQSNFGRGDLAKNRPPWMDFYDQAELDSLATFAHLRLGKWAEAERHAHRCLGALRPELQRNRGLTYANLALAVLGQGDVEPAVAAARKVPGAMADNGRVRMLLNDFTTRLTTLAPRNPETTAWLDYRRAAA</sequence>
<comment type="caution">
    <text evidence="1">The sequence shown here is derived from an EMBL/GenBank/DDBJ whole genome shotgun (WGS) entry which is preliminary data.</text>
</comment>
<evidence type="ECO:0000313" key="1">
    <source>
        <dbReference type="EMBL" id="GAQ65402.1"/>
    </source>
</evidence>
<proteinExistence type="predicted"/>
<name>A0A100JTI3_STRSC</name>